<evidence type="ECO:0000256" key="9">
    <source>
        <dbReference type="ARBA" id="ARBA00049940"/>
    </source>
</evidence>
<feature type="binding site" evidence="10">
    <location>
        <position position="79"/>
    </location>
    <ligand>
        <name>Na(+)</name>
        <dbReference type="ChEBI" id="CHEBI:29101"/>
        <note>structural</note>
    </ligand>
</feature>
<evidence type="ECO:0000256" key="1">
    <source>
        <dbReference type="ARBA" id="ARBA00004651"/>
    </source>
</evidence>
<dbReference type="RefSeq" id="WP_123380904.1">
    <property type="nucleotide sequence ID" value="NZ_RJKN01000007.1"/>
</dbReference>
<dbReference type="HAMAP" id="MF_00454">
    <property type="entry name" value="FluC"/>
    <property type="match status" value="1"/>
</dbReference>
<comment type="activity regulation">
    <text evidence="10">Na(+) is not transported, but it plays an essential structural role and its presence is essential for fluoride channel function.</text>
</comment>
<keyword evidence="4 10" id="KW-1133">Transmembrane helix</keyword>
<dbReference type="AlphaFoldDB" id="A0A3N1GAS5"/>
<feature type="transmembrane region" description="Helical" evidence="10">
    <location>
        <begin position="64"/>
        <end position="89"/>
    </location>
</feature>
<evidence type="ECO:0000256" key="2">
    <source>
        <dbReference type="ARBA" id="ARBA00022475"/>
    </source>
</evidence>
<evidence type="ECO:0000256" key="4">
    <source>
        <dbReference type="ARBA" id="ARBA00022989"/>
    </source>
</evidence>
<dbReference type="EMBL" id="RJKN01000007">
    <property type="protein sequence ID" value="ROP27330.1"/>
    <property type="molecule type" value="Genomic_DNA"/>
</dbReference>
<evidence type="ECO:0000313" key="12">
    <source>
        <dbReference type="Proteomes" id="UP000276232"/>
    </source>
</evidence>
<evidence type="ECO:0000256" key="5">
    <source>
        <dbReference type="ARBA" id="ARBA00023136"/>
    </source>
</evidence>
<organism evidence="11 12">
    <name type="scientific">Pseudokineococcus lusitanus</name>
    <dbReference type="NCBI Taxonomy" id="763993"/>
    <lineage>
        <taxon>Bacteria</taxon>
        <taxon>Bacillati</taxon>
        <taxon>Actinomycetota</taxon>
        <taxon>Actinomycetes</taxon>
        <taxon>Kineosporiales</taxon>
        <taxon>Kineosporiaceae</taxon>
        <taxon>Pseudokineococcus</taxon>
    </lineage>
</organism>
<dbReference type="GO" id="GO:0046872">
    <property type="term" value="F:metal ion binding"/>
    <property type="evidence" value="ECO:0007669"/>
    <property type="project" value="UniProtKB-KW"/>
</dbReference>
<evidence type="ECO:0000256" key="7">
    <source>
        <dbReference type="ARBA" id="ARBA00035120"/>
    </source>
</evidence>
<comment type="caution">
    <text evidence="11">The sequence shown here is derived from an EMBL/GenBank/DDBJ whole genome shotgun (WGS) entry which is preliminary data.</text>
</comment>
<dbReference type="GO" id="GO:0005886">
    <property type="term" value="C:plasma membrane"/>
    <property type="evidence" value="ECO:0007669"/>
    <property type="project" value="UniProtKB-SubCell"/>
</dbReference>
<accession>A0A3N1GAS5</accession>
<protein>
    <recommendedName>
        <fullName evidence="10">Fluoride-specific ion channel FluC</fullName>
    </recommendedName>
</protein>
<comment type="catalytic activity">
    <reaction evidence="8">
        <text>fluoride(in) = fluoride(out)</text>
        <dbReference type="Rhea" id="RHEA:76159"/>
        <dbReference type="ChEBI" id="CHEBI:17051"/>
    </reaction>
    <physiologicalReaction direction="left-to-right" evidence="8">
        <dbReference type="Rhea" id="RHEA:76160"/>
    </physiologicalReaction>
</comment>
<feature type="binding site" evidence="10">
    <location>
        <position position="76"/>
    </location>
    <ligand>
        <name>Na(+)</name>
        <dbReference type="ChEBI" id="CHEBI:29101"/>
        <note>structural</note>
    </ligand>
</feature>
<feature type="transmembrane region" description="Helical" evidence="10">
    <location>
        <begin position="101"/>
        <end position="121"/>
    </location>
</feature>
<evidence type="ECO:0000313" key="11">
    <source>
        <dbReference type="EMBL" id="ROP27330.1"/>
    </source>
</evidence>
<proteinExistence type="inferred from homology"/>
<dbReference type="GO" id="GO:0062054">
    <property type="term" value="F:fluoride channel activity"/>
    <property type="evidence" value="ECO:0007669"/>
    <property type="project" value="UniProtKB-UniRule"/>
</dbReference>
<comment type="subcellular location">
    <subcellularLocation>
        <location evidence="1 10">Cell membrane</location>
        <topology evidence="1 10">Multi-pass membrane protein</topology>
    </subcellularLocation>
</comment>
<sequence length="126" mass="11770">MSGLTAGAVVLVCLAGGVGAVVRVVVDGEIRARTGRALGTGVVNVVGSLVIGLATGLLPGPGGSALLVVVATGFCGGLTTFGTAVVEVLRLAGARRPRAALAAAAVTVGLSTAAAGAGLALGRALG</sequence>
<dbReference type="GO" id="GO:0140114">
    <property type="term" value="P:cellular detoxification of fluoride"/>
    <property type="evidence" value="ECO:0007669"/>
    <property type="project" value="UniProtKB-UniRule"/>
</dbReference>
<keyword evidence="10" id="KW-0406">Ion transport</keyword>
<dbReference type="Proteomes" id="UP000276232">
    <property type="component" value="Unassembled WGS sequence"/>
</dbReference>
<keyword evidence="10" id="KW-0479">Metal-binding</keyword>
<dbReference type="InParanoid" id="A0A3N1GAS5"/>
<evidence type="ECO:0000256" key="6">
    <source>
        <dbReference type="ARBA" id="ARBA00023303"/>
    </source>
</evidence>
<dbReference type="PANTHER" id="PTHR28259">
    <property type="entry name" value="FLUORIDE EXPORT PROTEIN 1-RELATED"/>
    <property type="match status" value="1"/>
</dbReference>
<dbReference type="InterPro" id="IPR003691">
    <property type="entry name" value="FluC"/>
</dbReference>
<keyword evidence="5 10" id="KW-0472">Membrane</keyword>
<keyword evidence="6 10" id="KW-0407">Ion channel</keyword>
<dbReference type="FunCoup" id="A0A3N1GAS5">
    <property type="interactions" value="1"/>
</dbReference>
<dbReference type="PANTHER" id="PTHR28259:SF1">
    <property type="entry name" value="FLUORIDE EXPORT PROTEIN 1-RELATED"/>
    <property type="match status" value="1"/>
</dbReference>
<comment type="similarity">
    <text evidence="7 10">Belongs to the fluoride channel Fluc/FEX (TC 1.A.43) family.</text>
</comment>
<gene>
    <name evidence="10" type="primary">fluC</name>
    <name evidence="10" type="synonym">crcB</name>
    <name evidence="11" type="ORF">EDC03_2858</name>
</gene>
<feature type="transmembrane region" description="Helical" evidence="10">
    <location>
        <begin position="38"/>
        <end position="58"/>
    </location>
</feature>
<evidence type="ECO:0000256" key="10">
    <source>
        <dbReference type="HAMAP-Rule" id="MF_00454"/>
    </source>
</evidence>
<evidence type="ECO:0000256" key="3">
    <source>
        <dbReference type="ARBA" id="ARBA00022692"/>
    </source>
</evidence>
<keyword evidence="3 10" id="KW-0812">Transmembrane</keyword>
<comment type="function">
    <text evidence="9 10">Fluoride-specific ion channel. Important for reducing fluoride concentration in the cell, thus reducing its toxicity.</text>
</comment>
<dbReference type="Pfam" id="PF02537">
    <property type="entry name" value="CRCB"/>
    <property type="match status" value="1"/>
</dbReference>
<name>A0A3N1GAS5_9ACTN</name>
<feature type="transmembrane region" description="Helical" evidence="10">
    <location>
        <begin position="6"/>
        <end position="26"/>
    </location>
</feature>
<keyword evidence="10" id="KW-0915">Sodium</keyword>
<keyword evidence="2 10" id="KW-1003">Cell membrane</keyword>
<keyword evidence="10" id="KW-0813">Transport</keyword>
<evidence type="ECO:0000256" key="8">
    <source>
        <dbReference type="ARBA" id="ARBA00035585"/>
    </source>
</evidence>
<keyword evidence="12" id="KW-1185">Reference proteome</keyword>
<reference evidence="11 12" key="1">
    <citation type="journal article" date="2015" name="Stand. Genomic Sci.">
        <title>Genomic Encyclopedia of Bacterial and Archaeal Type Strains, Phase III: the genomes of soil and plant-associated and newly described type strains.</title>
        <authorList>
            <person name="Whitman W.B."/>
            <person name="Woyke T."/>
            <person name="Klenk H.P."/>
            <person name="Zhou Y."/>
            <person name="Lilburn T.G."/>
            <person name="Beck B.J."/>
            <person name="De Vos P."/>
            <person name="Vandamme P."/>
            <person name="Eisen J.A."/>
            <person name="Garrity G."/>
            <person name="Hugenholtz P."/>
            <person name="Kyrpides N.C."/>
        </authorList>
    </citation>
    <scope>NUCLEOTIDE SEQUENCE [LARGE SCALE GENOMIC DNA]</scope>
    <source>
        <strain evidence="11 12">CECT 7306</strain>
    </source>
</reference>